<reference evidence="1" key="1">
    <citation type="submission" date="2010-07" db="EMBL/GenBank/DDBJ databases">
        <authorList>
            <consortium name="CONSOLIDER consortium CSD2007-00005"/>
            <person name="Guazzaroni M.-E."/>
            <person name="Richter M."/>
            <person name="Garcia-Salamanca A."/>
            <person name="Yarza P."/>
            <person name="Ferrer M."/>
        </authorList>
    </citation>
    <scope>NUCLEOTIDE SEQUENCE</scope>
</reference>
<protein>
    <submittedName>
        <fullName evidence="1">Uncharacterized protein</fullName>
    </submittedName>
</protein>
<accession>D9PMY2</accession>
<organism evidence="1">
    <name type="scientific">sediment metagenome</name>
    <dbReference type="NCBI Taxonomy" id="749907"/>
    <lineage>
        <taxon>unclassified sequences</taxon>
        <taxon>metagenomes</taxon>
        <taxon>ecological metagenomes</taxon>
    </lineage>
</organism>
<sequence>MLEVLVFGCRANRGEGVLEQGLQCLKGIARDAGMQALVGTGRPGWIRKLPVSRYRNVWEIDL</sequence>
<dbReference type="EMBL" id="ADZX01000896">
    <property type="protein sequence ID" value="EFK95080.1"/>
    <property type="molecule type" value="Genomic_DNA"/>
</dbReference>
<gene>
    <name evidence="1" type="ORF">LDC_2911</name>
</gene>
<comment type="caution">
    <text evidence="1">The sequence shown here is derived from an EMBL/GenBank/DDBJ whole genome shotgun (WGS) entry which is preliminary data.</text>
</comment>
<evidence type="ECO:0000313" key="1">
    <source>
        <dbReference type="EMBL" id="EFK95080.1"/>
    </source>
</evidence>
<name>D9PMY2_9ZZZZ</name>
<proteinExistence type="predicted"/>
<reference evidence="1" key="2">
    <citation type="journal article" date="2011" name="Microb. Ecol.">
        <title>Taxonomic and Functional Metagenomic Profiling of the Microbial Community in the Anoxic Sediment of a Sub-saline Shallow Lake (Laguna de Carrizo, Central Spain).</title>
        <authorList>
            <person name="Ferrer M."/>
            <person name="Guazzaroni M.E."/>
            <person name="Richter M."/>
            <person name="Garcia-Salamanca A."/>
            <person name="Yarza P."/>
            <person name="Suarez-Suarez A."/>
            <person name="Solano J."/>
            <person name="Alcaide M."/>
            <person name="van Dillewijn P."/>
            <person name="Molina-Henares M.A."/>
            <person name="Lopez-Cortes N."/>
            <person name="Al-Ramahi Y."/>
            <person name="Guerrero C."/>
            <person name="Acosta A."/>
            <person name="de Eugenio L.I."/>
            <person name="Martinez V."/>
            <person name="Marques S."/>
            <person name="Rojo F."/>
            <person name="Santero E."/>
            <person name="Genilloud O."/>
            <person name="Perez-Perez J."/>
            <person name="Rossello-Mora R."/>
            <person name="Ramos J.L."/>
        </authorList>
    </citation>
    <scope>NUCLEOTIDE SEQUENCE</scope>
</reference>
<dbReference type="AlphaFoldDB" id="D9PMY2"/>